<feature type="transmembrane region" description="Helical" evidence="1">
    <location>
        <begin position="21"/>
        <end position="42"/>
    </location>
</feature>
<dbReference type="Proteomes" id="UP000176445">
    <property type="component" value="Unassembled WGS sequence"/>
</dbReference>
<name>A0A1F6CJH6_9BACT</name>
<keyword evidence="1" id="KW-0472">Membrane</keyword>
<evidence type="ECO:0000256" key="1">
    <source>
        <dbReference type="SAM" id="Phobius"/>
    </source>
</evidence>
<sequence length="129" mass="13652">MFKNLANFSYKRSVKEAIGFYIAWFAVLLLVSIVASLVASSLTQTDASTFEEGYALGVKIGAVIAFFSSTFLAVMIAKDKKILSNFGPILLVLLTALLAALGGGLLGLIIPAYLSTRDAQISSPNLSNS</sequence>
<keyword evidence="1" id="KW-1133">Transmembrane helix</keyword>
<keyword evidence="1" id="KW-0812">Transmembrane</keyword>
<evidence type="ECO:0000313" key="2">
    <source>
        <dbReference type="EMBL" id="OGG49403.1"/>
    </source>
</evidence>
<feature type="transmembrane region" description="Helical" evidence="1">
    <location>
        <begin position="89"/>
        <end position="114"/>
    </location>
</feature>
<reference evidence="2 3" key="1">
    <citation type="journal article" date="2016" name="Nat. Commun.">
        <title>Thousands of microbial genomes shed light on interconnected biogeochemical processes in an aquifer system.</title>
        <authorList>
            <person name="Anantharaman K."/>
            <person name="Brown C.T."/>
            <person name="Hug L.A."/>
            <person name="Sharon I."/>
            <person name="Castelle C.J."/>
            <person name="Probst A.J."/>
            <person name="Thomas B.C."/>
            <person name="Singh A."/>
            <person name="Wilkins M.J."/>
            <person name="Karaoz U."/>
            <person name="Brodie E.L."/>
            <person name="Williams K.H."/>
            <person name="Hubbard S.S."/>
            <person name="Banfield J.F."/>
        </authorList>
    </citation>
    <scope>NUCLEOTIDE SEQUENCE [LARGE SCALE GENOMIC DNA]</scope>
</reference>
<organism evidence="2 3">
    <name type="scientific">Candidatus Kaiserbacteria bacterium RIFCSPHIGHO2_01_FULL_54_36b</name>
    <dbReference type="NCBI Taxonomy" id="1798483"/>
    <lineage>
        <taxon>Bacteria</taxon>
        <taxon>Candidatus Kaiseribacteriota</taxon>
    </lineage>
</organism>
<comment type="caution">
    <text evidence="2">The sequence shown here is derived from an EMBL/GenBank/DDBJ whole genome shotgun (WGS) entry which is preliminary data.</text>
</comment>
<evidence type="ECO:0000313" key="3">
    <source>
        <dbReference type="Proteomes" id="UP000176445"/>
    </source>
</evidence>
<protein>
    <submittedName>
        <fullName evidence="2">Uncharacterized protein</fullName>
    </submittedName>
</protein>
<proteinExistence type="predicted"/>
<feature type="transmembrane region" description="Helical" evidence="1">
    <location>
        <begin position="54"/>
        <end position="77"/>
    </location>
</feature>
<gene>
    <name evidence="2" type="ORF">A2704_04475</name>
</gene>
<dbReference type="AlphaFoldDB" id="A0A1F6CJH6"/>
<dbReference type="EMBL" id="MFKW01000075">
    <property type="protein sequence ID" value="OGG49403.1"/>
    <property type="molecule type" value="Genomic_DNA"/>
</dbReference>
<accession>A0A1F6CJH6</accession>